<evidence type="ECO:0000313" key="1">
    <source>
        <dbReference type="EMBL" id="KAF5562624.1"/>
    </source>
</evidence>
<reference evidence="1 2" key="1">
    <citation type="submission" date="2020-05" db="EMBL/GenBank/DDBJ databases">
        <title>Identification and distribution of gene clusters putatively required for synthesis of sphingolipid metabolism inhibitors in phylogenetically diverse species of the filamentous fungus Fusarium.</title>
        <authorList>
            <person name="Kim H.-S."/>
            <person name="Busman M."/>
            <person name="Brown D.W."/>
            <person name="Divon H."/>
            <person name="Uhlig S."/>
            <person name="Proctor R.H."/>
        </authorList>
    </citation>
    <scope>NUCLEOTIDE SEQUENCE [LARGE SCALE GENOMIC DNA]</scope>
    <source>
        <strain evidence="1 2">NRRL 13617</strain>
    </source>
</reference>
<dbReference type="EMBL" id="JAAOAQ010000184">
    <property type="protein sequence ID" value="KAF5562624.1"/>
    <property type="molecule type" value="Genomic_DNA"/>
</dbReference>
<dbReference type="OrthoDB" id="5101068at2759"/>
<name>A0A8H5JWT5_9HYPO</name>
<accession>A0A8H5JWT5</accession>
<evidence type="ECO:0000313" key="2">
    <source>
        <dbReference type="Proteomes" id="UP000582016"/>
    </source>
</evidence>
<keyword evidence="2" id="KW-1185">Reference proteome</keyword>
<gene>
    <name evidence="1" type="ORF">FPHYL_5608</name>
</gene>
<organism evidence="1 2">
    <name type="scientific">Fusarium phyllophilum</name>
    <dbReference type="NCBI Taxonomy" id="47803"/>
    <lineage>
        <taxon>Eukaryota</taxon>
        <taxon>Fungi</taxon>
        <taxon>Dikarya</taxon>
        <taxon>Ascomycota</taxon>
        <taxon>Pezizomycotina</taxon>
        <taxon>Sordariomycetes</taxon>
        <taxon>Hypocreomycetidae</taxon>
        <taxon>Hypocreales</taxon>
        <taxon>Nectriaceae</taxon>
        <taxon>Fusarium</taxon>
        <taxon>Fusarium fujikuroi species complex</taxon>
    </lineage>
</organism>
<protein>
    <submittedName>
        <fullName evidence="1">Uncharacterized protein</fullName>
    </submittedName>
</protein>
<comment type="caution">
    <text evidence="1">The sequence shown here is derived from an EMBL/GenBank/DDBJ whole genome shotgun (WGS) entry which is preliminary data.</text>
</comment>
<dbReference type="AlphaFoldDB" id="A0A8H5JWT5"/>
<proteinExistence type="predicted"/>
<dbReference type="Proteomes" id="UP000582016">
    <property type="component" value="Unassembled WGS sequence"/>
</dbReference>
<sequence length="98" mass="11074">MASSSTLTTITSPTTTLDALTQHDHGKPSHSDKVVIIGLTVGMYLAHRQQKKEQNAEARIRAISAARRNGSARNRLEKRDRGCWEWLLWHTLFTFKAT</sequence>